<sequence>MRGKTVGPVPVRYLTNPARLFCASSSSDPFWLSPGPARLTEADKNICINYTPNENTRLRY</sequence>
<reference evidence="1 2" key="1">
    <citation type="submission" date="2019-05" db="EMBL/GenBank/DDBJ databases">
        <title>Another draft genome of Portunus trituberculatus and its Hox gene families provides insights of decapod evolution.</title>
        <authorList>
            <person name="Jeong J.-H."/>
            <person name="Song I."/>
            <person name="Kim S."/>
            <person name="Choi T."/>
            <person name="Kim D."/>
            <person name="Ryu S."/>
            <person name="Kim W."/>
        </authorList>
    </citation>
    <scope>NUCLEOTIDE SEQUENCE [LARGE SCALE GENOMIC DNA]</scope>
    <source>
        <tissue evidence="1">Muscle</tissue>
    </source>
</reference>
<dbReference type="Proteomes" id="UP000324222">
    <property type="component" value="Unassembled WGS sequence"/>
</dbReference>
<keyword evidence="2" id="KW-1185">Reference proteome</keyword>
<dbReference type="AlphaFoldDB" id="A0A5B7JVH4"/>
<comment type="caution">
    <text evidence="1">The sequence shown here is derived from an EMBL/GenBank/DDBJ whole genome shotgun (WGS) entry which is preliminary data.</text>
</comment>
<organism evidence="1 2">
    <name type="scientific">Portunus trituberculatus</name>
    <name type="common">Swimming crab</name>
    <name type="synonym">Neptunus trituberculatus</name>
    <dbReference type="NCBI Taxonomy" id="210409"/>
    <lineage>
        <taxon>Eukaryota</taxon>
        <taxon>Metazoa</taxon>
        <taxon>Ecdysozoa</taxon>
        <taxon>Arthropoda</taxon>
        <taxon>Crustacea</taxon>
        <taxon>Multicrustacea</taxon>
        <taxon>Malacostraca</taxon>
        <taxon>Eumalacostraca</taxon>
        <taxon>Eucarida</taxon>
        <taxon>Decapoda</taxon>
        <taxon>Pleocyemata</taxon>
        <taxon>Brachyura</taxon>
        <taxon>Eubrachyura</taxon>
        <taxon>Portunoidea</taxon>
        <taxon>Portunidae</taxon>
        <taxon>Portuninae</taxon>
        <taxon>Portunus</taxon>
    </lineage>
</organism>
<name>A0A5B7JVH4_PORTR</name>
<evidence type="ECO:0000313" key="2">
    <source>
        <dbReference type="Proteomes" id="UP000324222"/>
    </source>
</evidence>
<dbReference type="EMBL" id="VSRR010115625">
    <property type="protein sequence ID" value="MPC98799.1"/>
    <property type="molecule type" value="Genomic_DNA"/>
</dbReference>
<gene>
    <name evidence="1" type="ORF">E2C01_094181</name>
</gene>
<proteinExistence type="predicted"/>
<protein>
    <submittedName>
        <fullName evidence="1">Uncharacterized protein</fullName>
    </submittedName>
</protein>
<evidence type="ECO:0000313" key="1">
    <source>
        <dbReference type="EMBL" id="MPC98799.1"/>
    </source>
</evidence>
<accession>A0A5B7JVH4</accession>